<protein>
    <submittedName>
        <fullName evidence="2">(spotted green pufferfish) hypothetical protein</fullName>
    </submittedName>
</protein>
<accession>Q4RFK4</accession>
<organism evidence="2">
    <name type="scientific">Tetraodon nigroviridis</name>
    <name type="common">Spotted green pufferfish</name>
    <name type="synonym">Chelonodon nigroviridis</name>
    <dbReference type="NCBI Taxonomy" id="99883"/>
    <lineage>
        <taxon>Eukaryota</taxon>
        <taxon>Metazoa</taxon>
        <taxon>Chordata</taxon>
        <taxon>Craniata</taxon>
        <taxon>Vertebrata</taxon>
        <taxon>Euteleostomi</taxon>
        <taxon>Actinopterygii</taxon>
        <taxon>Neopterygii</taxon>
        <taxon>Teleostei</taxon>
        <taxon>Neoteleostei</taxon>
        <taxon>Acanthomorphata</taxon>
        <taxon>Eupercaria</taxon>
        <taxon>Tetraodontiformes</taxon>
        <taxon>Tetradontoidea</taxon>
        <taxon>Tetraodontidae</taxon>
        <taxon>Tetraodon</taxon>
    </lineage>
</organism>
<dbReference type="EMBL" id="CAAE01015118">
    <property type="protein sequence ID" value="CAG12828.1"/>
    <property type="molecule type" value="Genomic_DNA"/>
</dbReference>
<evidence type="ECO:0000256" key="1">
    <source>
        <dbReference type="SAM" id="SignalP"/>
    </source>
</evidence>
<dbReference type="AlphaFoldDB" id="Q4RFK4"/>
<gene>
    <name evidence="2" type="ORF">GSTENG00035279001</name>
</gene>
<dbReference type="KEGG" id="tng:GSTEN00035279G001"/>
<sequence>MRPGLCGSLACGVIVSTLFPESTSAHLETNKYCLLFQQIVLSQNVNPNWMGQVKPQVGLTDILHSEMKPLNRLSDKHSNHILLSKRISVNSGK</sequence>
<feature type="signal peptide" evidence="1">
    <location>
        <begin position="1"/>
        <end position="25"/>
    </location>
</feature>
<evidence type="ECO:0000313" key="2">
    <source>
        <dbReference type="EMBL" id="CAG12828.1"/>
    </source>
</evidence>
<keyword evidence="1" id="KW-0732">Signal</keyword>
<proteinExistence type="predicted"/>
<reference evidence="2" key="2">
    <citation type="submission" date="2004-02" db="EMBL/GenBank/DDBJ databases">
        <authorList>
            <consortium name="Genoscope"/>
            <consortium name="Whitehead Institute Centre for Genome Research"/>
        </authorList>
    </citation>
    <scope>NUCLEOTIDE SEQUENCE</scope>
</reference>
<feature type="chain" id="PRO_5004242333" evidence="1">
    <location>
        <begin position="26"/>
        <end position="93"/>
    </location>
</feature>
<comment type="caution">
    <text evidence="2">The sequence shown here is derived from an EMBL/GenBank/DDBJ whole genome shotgun (WGS) entry which is preliminary data.</text>
</comment>
<name>Q4RFK4_TETNG</name>
<reference evidence="2" key="1">
    <citation type="journal article" date="2004" name="Nature">
        <title>Genome duplication in the teleost fish Tetraodon nigroviridis reveals the early vertebrate proto-karyotype.</title>
        <authorList>
            <person name="Jaillon O."/>
            <person name="Aury J.-M."/>
            <person name="Brunet F."/>
            <person name="Petit J.-L."/>
            <person name="Stange-Thomann N."/>
            <person name="Mauceli E."/>
            <person name="Bouneau L."/>
            <person name="Fischer C."/>
            <person name="Ozouf-Costaz C."/>
            <person name="Bernot A."/>
            <person name="Nicaud S."/>
            <person name="Jaffe D."/>
            <person name="Fisher S."/>
            <person name="Lutfalla G."/>
            <person name="Dossat C."/>
            <person name="Segurens B."/>
            <person name="Dasilva C."/>
            <person name="Salanoubat M."/>
            <person name="Levy M."/>
            <person name="Boudet N."/>
            <person name="Castellano S."/>
            <person name="Anthouard V."/>
            <person name="Jubin C."/>
            <person name="Castelli V."/>
            <person name="Katinka M."/>
            <person name="Vacherie B."/>
            <person name="Biemont C."/>
            <person name="Skalli Z."/>
            <person name="Cattolico L."/>
            <person name="Poulain J."/>
            <person name="De Berardinis V."/>
            <person name="Cruaud C."/>
            <person name="Duprat S."/>
            <person name="Brottier P."/>
            <person name="Coutanceau J.-P."/>
            <person name="Gouzy J."/>
            <person name="Parra G."/>
            <person name="Lardier G."/>
            <person name="Chapple C."/>
            <person name="McKernan K.J."/>
            <person name="McEwan P."/>
            <person name="Bosak S."/>
            <person name="Kellis M."/>
            <person name="Volff J.-N."/>
            <person name="Guigo R."/>
            <person name="Zody M.C."/>
            <person name="Mesirov J."/>
            <person name="Lindblad-Toh K."/>
            <person name="Birren B."/>
            <person name="Nusbaum C."/>
            <person name="Kahn D."/>
            <person name="Robinson-Rechavi M."/>
            <person name="Laudet V."/>
            <person name="Schachter V."/>
            <person name="Quetier F."/>
            <person name="Saurin W."/>
            <person name="Scarpelli C."/>
            <person name="Wincker P."/>
            <person name="Lander E.S."/>
            <person name="Weissenbach J."/>
            <person name="Roest Crollius H."/>
        </authorList>
    </citation>
    <scope>NUCLEOTIDE SEQUENCE [LARGE SCALE GENOMIC DNA]</scope>
</reference>